<evidence type="ECO:0000313" key="1">
    <source>
        <dbReference type="EMBL" id="OHA14395.1"/>
    </source>
</evidence>
<reference evidence="1 2" key="1">
    <citation type="journal article" date="2016" name="Nat. Commun.">
        <title>Thousands of microbial genomes shed light on interconnected biogeochemical processes in an aquifer system.</title>
        <authorList>
            <person name="Anantharaman K."/>
            <person name="Brown C.T."/>
            <person name="Hug L.A."/>
            <person name="Sharon I."/>
            <person name="Castelle C.J."/>
            <person name="Probst A.J."/>
            <person name="Thomas B.C."/>
            <person name="Singh A."/>
            <person name="Wilkins M.J."/>
            <person name="Karaoz U."/>
            <person name="Brodie E.L."/>
            <person name="Williams K.H."/>
            <person name="Hubbard S.S."/>
            <person name="Banfield J.F."/>
        </authorList>
    </citation>
    <scope>NUCLEOTIDE SEQUENCE [LARGE SCALE GENOMIC DNA]</scope>
</reference>
<gene>
    <name evidence="1" type="ORF">A3G49_02095</name>
</gene>
<evidence type="ECO:0000313" key="2">
    <source>
        <dbReference type="Proteomes" id="UP000177171"/>
    </source>
</evidence>
<dbReference type="Proteomes" id="UP000177171">
    <property type="component" value="Unassembled WGS sequence"/>
</dbReference>
<proteinExistence type="predicted"/>
<protein>
    <submittedName>
        <fullName evidence="1">Uncharacterized protein</fullName>
    </submittedName>
</protein>
<accession>A0A1G2LRX1</accession>
<dbReference type="AlphaFoldDB" id="A0A1G2LRX1"/>
<dbReference type="Gene3D" id="3.10.129.10">
    <property type="entry name" value="Hotdog Thioesterase"/>
    <property type="match status" value="1"/>
</dbReference>
<comment type="caution">
    <text evidence="1">The sequence shown here is derived from an EMBL/GenBank/DDBJ whole genome shotgun (WGS) entry which is preliminary data.</text>
</comment>
<sequence>MAKHEEISLFFGISPSLVELNEILKVDNDLILFDQSGIEEILPDRPPFLILKKAAVFTNKNGNKSIVSLSEITREDCAGHIPEELMTPLILFSKALALTGRFLAAFLNGGNNVVAEVIKTGPVESLLGFSDLRYTRPPVNALSYAEVISVKGRRVIKATMNTQTWIVAGDHFVPAGKISGLEYAIIPKQLLLAALRQ</sequence>
<dbReference type="EMBL" id="MHQY01000008">
    <property type="protein sequence ID" value="OHA14395.1"/>
    <property type="molecule type" value="Genomic_DNA"/>
</dbReference>
<organism evidence="1 2">
    <name type="scientific">Candidatus Sungbacteria bacterium RIFCSPLOWO2_12_FULL_41_11</name>
    <dbReference type="NCBI Taxonomy" id="1802286"/>
    <lineage>
        <taxon>Bacteria</taxon>
        <taxon>Candidatus Sungiibacteriota</taxon>
    </lineage>
</organism>
<name>A0A1G2LRX1_9BACT</name>